<evidence type="ECO:0000259" key="1">
    <source>
        <dbReference type="Pfam" id="PF02789"/>
    </source>
</evidence>
<gene>
    <name evidence="2" type="ORF">METZ01_LOCUS342829</name>
</gene>
<name>A0A382QYN2_9ZZZZ</name>
<feature type="domain" description="Peptidase M17 leucyl aminopeptidase N-terminal" evidence="1">
    <location>
        <begin position="23"/>
        <end position="112"/>
    </location>
</feature>
<dbReference type="Pfam" id="PF02789">
    <property type="entry name" value="Peptidase_M17_N"/>
    <property type="match status" value="1"/>
</dbReference>
<dbReference type="InterPro" id="IPR043472">
    <property type="entry name" value="Macro_dom-like"/>
</dbReference>
<dbReference type="InterPro" id="IPR008283">
    <property type="entry name" value="Peptidase_M17_N"/>
</dbReference>
<feature type="non-terminal residue" evidence="2">
    <location>
        <position position="113"/>
    </location>
</feature>
<organism evidence="2">
    <name type="scientific">marine metagenome</name>
    <dbReference type="NCBI Taxonomy" id="408172"/>
    <lineage>
        <taxon>unclassified sequences</taxon>
        <taxon>metagenomes</taxon>
        <taxon>ecological metagenomes</taxon>
    </lineage>
</organism>
<dbReference type="EMBL" id="UINC01117509">
    <property type="protein sequence ID" value="SVC89975.1"/>
    <property type="molecule type" value="Genomic_DNA"/>
</dbReference>
<proteinExistence type="predicted"/>
<dbReference type="Gene3D" id="3.40.220.10">
    <property type="entry name" value="Leucine Aminopeptidase, subunit E, domain 1"/>
    <property type="match status" value="1"/>
</dbReference>
<accession>A0A382QYN2</accession>
<sequence length="113" mass="12056">MAHISTVTVTETSWQESDAGLIAVGVYRDRSLTPLAQEIDKAIGGLITQGINLKDIKGIKGESHFFYAEGKMIVVLGLGKRNKVNSNLVRLAAGAAARAAISRKVKSLAVECF</sequence>
<dbReference type="SUPFAM" id="SSF52949">
    <property type="entry name" value="Macro domain-like"/>
    <property type="match status" value="1"/>
</dbReference>
<evidence type="ECO:0000313" key="2">
    <source>
        <dbReference type="EMBL" id="SVC89975.1"/>
    </source>
</evidence>
<protein>
    <recommendedName>
        <fullName evidence="1">Peptidase M17 leucyl aminopeptidase N-terminal domain-containing protein</fullName>
    </recommendedName>
</protein>
<dbReference type="GO" id="GO:0070006">
    <property type="term" value="F:metalloaminopeptidase activity"/>
    <property type="evidence" value="ECO:0007669"/>
    <property type="project" value="InterPro"/>
</dbReference>
<reference evidence="2" key="1">
    <citation type="submission" date="2018-05" db="EMBL/GenBank/DDBJ databases">
        <authorList>
            <person name="Lanie J.A."/>
            <person name="Ng W.-L."/>
            <person name="Kazmierczak K.M."/>
            <person name="Andrzejewski T.M."/>
            <person name="Davidsen T.M."/>
            <person name="Wayne K.J."/>
            <person name="Tettelin H."/>
            <person name="Glass J.I."/>
            <person name="Rusch D."/>
            <person name="Podicherti R."/>
            <person name="Tsui H.-C.T."/>
            <person name="Winkler M.E."/>
        </authorList>
    </citation>
    <scope>NUCLEOTIDE SEQUENCE</scope>
</reference>
<dbReference type="AlphaFoldDB" id="A0A382QYN2"/>
<dbReference type="GO" id="GO:0006508">
    <property type="term" value="P:proteolysis"/>
    <property type="evidence" value="ECO:0007669"/>
    <property type="project" value="InterPro"/>
</dbReference>